<evidence type="ECO:0000256" key="1">
    <source>
        <dbReference type="ARBA" id="ARBA00023157"/>
    </source>
</evidence>
<keyword evidence="4" id="KW-1185">Reference proteome</keyword>
<dbReference type="PROSITE" id="PS50835">
    <property type="entry name" value="IG_LIKE"/>
    <property type="match status" value="1"/>
</dbReference>
<evidence type="ECO:0000313" key="4">
    <source>
        <dbReference type="Proteomes" id="UP000299102"/>
    </source>
</evidence>
<dbReference type="EMBL" id="BGZK01001581">
    <property type="protein sequence ID" value="GBP82701.1"/>
    <property type="molecule type" value="Genomic_DNA"/>
</dbReference>
<reference evidence="3 4" key="1">
    <citation type="journal article" date="2019" name="Commun. Biol.">
        <title>The bagworm genome reveals a unique fibroin gene that provides high tensile strength.</title>
        <authorList>
            <person name="Kono N."/>
            <person name="Nakamura H."/>
            <person name="Ohtoshi R."/>
            <person name="Tomita M."/>
            <person name="Numata K."/>
            <person name="Arakawa K."/>
        </authorList>
    </citation>
    <scope>NUCLEOTIDE SEQUENCE [LARGE SCALE GENOMIC DNA]</scope>
</reference>
<proteinExistence type="predicted"/>
<evidence type="ECO:0000313" key="3">
    <source>
        <dbReference type="EMBL" id="GBP82701.1"/>
    </source>
</evidence>
<dbReference type="InterPro" id="IPR007110">
    <property type="entry name" value="Ig-like_dom"/>
</dbReference>
<dbReference type="InterPro" id="IPR036179">
    <property type="entry name" value="Ig-like_dom_sf"/>
</dbReference>
<accession>A0A4C1Z1V1</accession>
<dbReference type="PANTHER" id="PTHR21261:SF15">
    <property type="entry name" value="BEATEN PATH IIIA, ISOFORM D-RELATED"/>
    <property type="match status" value="1"/>
</dbReference>
<dbReference type="Proteomes" id="UP000299102">
    <property type="component" value="Unassembled WGS sequence"/>
</dbReference>
<gene>
    <name evidence="3" type="ORF">EVAR_64589_1</name>
</gene>
<dbReference type="AlphaFoldDB" id="A0A4C1Z1V1"/>
<dbReference type="InterPro" id="IPR013783">
    <property type="entry name" value="Ig-like_fold"/>
</dbReference>
<dbReference type="STRING" id="151549.A0A4C1Z1V1"/>
<protein>
    <recommendedName>
        <fullName evidence="2">Ig-like domain-containing protein</fullName>
    </recommendedName>
</protein>
<keyword evidence="1" id="KW-1015">Disulfide bond</keyword>
<dbReference type="InterPro" id="IPR013162">
    <property type="entry name" value="CD80_C2-set"/>
</dbReference>
<dbReference type="PANTHER" id="PTHR21261">
    <property type="entry name" value="BEAT PROTEIN"/>
    <property type="match status" value="1"/>
</dbReference>
<sequence>MRITEPPTRIFNTTSVGATHGSCNEYSCTISVQLPHRYTARLAYTCEVSTEGPRFAVVKQTKTMTIAATLAERPVITGAPASAHPGEKLQLNCSTGYAMPPANIAWYIDGKLIEPDLSIGERTVTSVPDDFGRRTSWRANQLRVTTLRTTIHVRCVATQPMDPPYIIDANATIIVPKSPHLSMFTASNGDVSKMDTRCSQLVALALVIHRLCKSSAFSDRDAD</sequence>
<dbReference type="Gene3D" id="2.60.40.10">
    <property type="entry name" value="Immunoglobulins"/>
    <property type="match status" value="1"/>
</dbReference>
<feature type="domain" description="Ig-like" evidence="2">
    <location>
        <begin position="74"/>
        <end position="114"/>
    </location>
</feature>
<evidence type="ECO:0000259" key="2">
    <source>
        <dbReference type="PROSITE" id="PS50835"/>
    </source>
</evidence>
<dbReference type="SUPFAM" id="SSF48726">
    <property type="entry name" value="Immunoglobulin"/>
    <property type="match status" value="1"/>
</dbReference>
<dbReference type="OrthoDB" id="7375975at2759"/>
<organism evidence="3 4">
    <name type="scientific">Eumeta variegata</name>
    <name type="common">Bagworm moth</name>
    <name type="synonym">Eumeta japonica</name>
    <dbReference type="NCBI Taxonomy" id="151549"/>
    <lineage>
        <taxon>Eukaryota</taxon>
        <taxon>Metazoa</taxon>
        <taxon>Ecdysozoa</taxon>
        <taxon>Arthropoda</taxon>
        <taxon>Hexapoda</taxon>
        <taxon>Insecta</taxon>
        <taxon>Pterygota</taxon>
        <taxon>Neoptera</taxon>
        <taxon>Endopterygota</taxon>
        <taxon>Lepidoptera</taxon>
        <taxon>Glossata</taxon>
        <taxon>Ditrysia</taxon>
        <taxon>Tineoidea</taxon>
        <taxon>Psychidae</taxon>
        <taxon>Oiketicinae</taxon>
        <taxon>Eumeta</taxon>
    </lineage>
</organism>
<dbReference type="Pfam" id="PF08205">
    <property type="entry name" value="C2-set_2"/>
    <property type="match status" value="1"/>
</dbReference>
<name>A0A4C1Z1V1_EUMVA</name>
<comment type="caution">
    <text evidence="3">The sequence shown here is derived from an EMBL/GenBank/DDBJ whole genome shotgun (WGS) entry which is preliminary data.</text>
</comment>